<dbReference type="Gene3D" id="3.40.50.1820">
    <property type="entry name" value="alpha/beta hydrolase"/>
    <property type="match status" value="1"/>
</dbReference>
<reference evidence="2 3" key="1">
    <citation type="journal article" date="2014" name="Genome Announc.">
        <title>Draft genome sequence of the pathogenic fungus Scedosporium apiospermum.</title>
        <authorList>
            <person name="Vandeputte P."/>
            <person name="Ghamrawi S."/>
            <person name="Rechenmann M."/>
            <person name="Iltis A."/>
            <person name="Giraud S."/>
            <person name="Fleury M."/>
            <person name="Thornton C."/>
            <person name="Delhaes L."/>
            <person name="Meyer W."/>
            <person name="Papon N."/>
            <person name="Bouchara J.P."/>
        </authorList>
    </citation>
    <scope>NUCLEOTIDE SEQUENCE [LARGE SCALE GENOMIC DNA]</scope>
    <source>
        <strain evidence="2 3">IHEM 14462</strain>
    </source>
</reference>
<dbReference type="RefSeq" id="XP_016646624.1">
    <property type="nucleotide sequence ID" value="XM_016782991.1"/>
</dbReference>
<feature type="transmembrane region" description="Helical" evidence="1">
    <location>
        <begin position="7"/>
        <end position="24"/>
    </location>
</feature>
<organism evidence="2 3">
    <name type="scientific">Pseudallescheria apiosperma</name>
    <name type="common">Scedosporium apiospermum</name>
    <dbReference type="NCBI Taxonomy" id="563466"/>
    <lineage>
        <taxon>Eukaryota</taxon>
        <taxon>Fungi</taxon>
        <taxon>Dikarya</taxon>
        <taxon>Ascomycota</taxon>
        <taxon>Pezizomycotina</taxon>
        <taxon>Sordariomycetes</taxon>
        <taxon>Hypocreomycetidae</taxon>
        <taxon>Microascales</taxon>
        <taxon>Microascaceae</taxon>
        <taxon>Scedosporium</taxon>
    </lineage>
</organism>
<dbReference type="GeneID" id="27718286"/>
<dbReference type="VEuPathDB" id="FungiDB:SAPIO_CDS0134"/>
<evidence type="ECO:0000313" key="3">
    <source>
        <dbReference type="Proteomes" id="UP000028545"/>
    </source>
</evidence>
<dbReference type="InterPro" id="IPR027417">
    <property type="entry name" value="P-loop_NTPase"/>
</dbReference>
<keyword evidence="1" id="KW-0472">Membrane</keyword>
<dbReference type="SUPFAM" id="SSF53474">
    <property type="entry name" value="alpha/beta-Hydrolases"/>
    <property type="match status" value="1"/>
</dbReference>
<protein>
    <recommendedName>
        <fullName evidence="4">NB-ARC domain-containing protein</fullName>
    </recommendedName>
</protein>
<gene>
    <name evidence="2" type="ORF">SAPIO_CDS0134</name>
</gene>
<dbReference type="PANTHER" id="PTHR46082">
    <property type="entry name" value="ATP/GTP-BINDING PROTEIN-RELATED"/>
    <property type="match status" value="1"/>
</dbReference>
<dbReference type="Gene3D" id="3.40.50.300">
    <property type="entry name" value="P-loop containing nucleotide triphosphate hydrolases"/>
    <property type="match status" value="1"/>
</dbReference>
<dbReference type="AlphaFoldDB" id="A0A084GHL3"/>
<dbReference type="PANTHER" id="PTHR46082:SF6">
    <property type="entry name" value="AAA+ ATPASE DOMAIN-CONTAINING PROTEIN-RELATED"/>
    <property type="match status" value="1"/>
</dbReference>
<dbReference type="InterPro" id="IPR053137">
    <property type="entry name" value="NLR-like"/>
</dbReference>
<dbReference type="Gene3D" id="1.25.40.10">
    <property type="entry name" value="Tetratricopeptide repeat domain"/>
    <property type="match status" value="2"/>
</dbReference>
<keyword evidence="1" id="KW-0812">Transmembrane</keyword>
<comment type="caution">
    <text evidence="2">The sequence shown here is derived from an EMBL/GenBank/DDBJ whole genome shotgun (WGS) entry which is preliminary data.</text>
</comment>
<dbReference type="OrthoDB" id="7464126at2759"/>
<dbReference type="EMBL" id="JOWA01000011">
    <property type="protein sequence ID" value="KEZ46825.1"/>
    <property type="molecule type" value="Genomic_DNA"/>
</dbReference>
<evidence type="ECO:0008006" key="4">
    <source>
        <dbReference type="Google" id="ProtNLM"/>
    </source>
</evidence>
<keyword evidence="1" id="KW-1133">Transmembrane helix</keyword>
<dbReference type="HOGENOM" id="CLU_272032_0_0_1"/>
<dbReference type="OMA" id="YGEQGKW"/>
<dbReference type="Proteomes" id="UP000028545">
    <property type="component" value="Unassembled WGS sequence"/>
</dbReference>
<keyword evidence="3" id="KW-1185">Reference proteome</keyword>
<dbReference type="SUPFAM" id="SSF48452">
    <property type="entry name" value="TPR-like"/>
    <property type="match status" value="3"/>
</dbReference>
<sequence length="1057" mass="120104">MQRAMHYIVYFGIPLLISLLYELGTKSIPNRLDPAQAPKSRFGLVPYVNWVTDFLSDDLPPAIRSDVRLFFYNYDSYWERAAVYTRLQTLGNDLLEHILNSRVSEAERGRGLIFVGYSYGGLVIKQALVHRKVNQRLSHIAENTKAILFLGTPHRGSSFGWWGWLKAKILVPKGSNPLILANLGYDSLPLLDLHRDFEGAVPDSLRVINFFEQRPVCVTEQSATYGALPRVENLGLPVNHYQLNKFASRNEHYHRLLSKIVDIATASVKPVKRHYIVPVDPVHSYIQRDGLWKELETKLQIRHEAASIPYAVAIHRLGGAGKSQLAMKYAESNKDRYNVILWIDATDERTVRSSFRRCLTELELPVVQNERQGSALRDDEAIQSVLRWLRSRTHPTDGWLVIFDNADDLSWGIREIIPKGSQGRVIITSQDERSRMLIPGGCEQIHVGVMSPQEGTALLLRHLGLDVESAPAKVQVRCGEVVQKLGHLALAIDLAGAYIGNDPVPEAALVQYLADYNLHRDELLKMDAFQGLLATEKTVWTVWDTTLEKLTRSHPNLQPGFLLTFLAHFKGTVIQDEIFRLAALSIPRLDSPLTNEIPTQLGRYLSLVGEEWDSFEYRQGRDLLIRYSLLQRVEGDWPGVTMHKLVQWRAIRSETSHPWQWWHMVFISAAGHQVMEEDHRPEFRRHLVAQLVHACTDCREEDTEQGQFYLALLGRIYHAEGRWEEAEKLLTRAVESYKVSLGPYNHNTLVSMSYLASTYENQGRWGEAEKLQLHVVETYKATLGAGHTSTIAGMAQLALIYKSQARWQEAEKLEVQVIQAYKVKLGADHPSTLTGIANLALTLWYQGRWQEAEGLEVQVLESQKATLGPHHPDTLQSMNNLASILTDLRRCQEAEELLIHAIEGYTMKLGPDHRDTLASINNLASVYLQQGRWDEAEGPLRQVAEAYKVKYWSNHHDTITSLNNLALTYQALGRLDEAEELQVQVLEACKITLRPDHPHTLHTMSSVAHVWKLQGRHGDALALLKECFYKRQGVLGPDHPHTLATSSMLEKWAAFQY</sequence>
<proteinExistence type="predicted"/>
<evidence type="ECO:0000256" key="1">
    <source>
        <dbReference type="SAM" id="Phobius"/>
    </source>
</evidence>
<dbReference type="InterPro" id="IPR011990">
    <property type="entry name" value="TPR-like_helical_dom_sf"/>
</dbReference>
<evidence type="ECO:0000313" key="2">
    <source>
        <dbReference type="EMBL" id="KEZ46825.1"/>
    </source>
</evidence>
<dbReference type="SUPFAM" id="SSF52540">
    <property type="entry name" value="P-loop containing nucleoside triphosphate hydrolases"/>
    <property type="match status" value="1"/>
</dbReference>
<dbReference type="Pfam" id="PF13424">
    <property type="entry name" value="TPR_12"/>
    <property type="match status" value="4"/>
</dbReference>
<dbReference type="InterPro" id="IPR029058">
    <property type="entry name" value="AB_hydrolase_fold"/>
</dbReference>
<name>A0A084GHL3_PSEDA</name>
<dbReference type="KEGG" id="sapo:SAPIO_CDS0134"/>
<accession>A0A084GHL3</accession>